<comment type="cofactor">
    <cofactor evidence="1">
        <name>Mg(2+)</name>
        <dbReference type="ChEBI" id="CHEBI:18420"/>
    </cofactor>
</comment>
<sequence>GVQIAIVADDGFYAGHRDKALFECIENGVITDVSVMMNGGVVRSSGLFPAHSVLFDYCKENSFLPGLHVNLSEGEPLSSKSVISSLLDSRTDLFFDKTNLRKNLSSVDLHHVYVEVENQIIKFEQIFGTPPLRVDGHQHCHVLPGIVEVLSRLLPRHNISWIRIPEESLLKHDKPKELISSLHLVGKILTGRVKAAAL</sequence>
<dbReference type="Pfam" id="PF04794">
    <property type="entry name" value="YdjC"/>
    <property type="match status" value="1"/>
</dbReference>
<dbReference type="GO" id="GO:0019213">
    <property type="term" value="F:deacetylase activity"/>
    <property type="evidence" value="ECO:0007669"/>
    <property type="project" value="TreeGrafter"/>
</dbReference>
<evidence type="ECO:0000256" key="3">
    <source>
        <dbReference type="ARBA" id="ARBA00008843"/>
    </source>
</evidence>
<keyword evidence="6" id="KW-0378">Hydrolase</keyword>
<dbReference type="Gene3D" id="3.20.20.370">
    <property type="entry name" value="Glycoside hydrolase/deacetylase"/>
    <property type="match status" value="1"/>
</dbReference>
<dbReference type="OrthoDB" id="8908051at2759"/>
<proteinExistence type="inferred from homology"/>
<dbReference type="SUPFAM" id="SSF88713">
    <property type="entry name" value="Glycoside hydrolase/deacetylase"/>
    <property type="match status" value="1"/>
</dbReference>
<keyword evidence="8" id="KW-0119">Carbohydrate metabolism</keyword>
<evidence type="ECO:0000256" key="8">
    <source>
        <dbReference type="ARBA" id="ARBA00023277"/>
    </source>
</evidence>
<reference evidence="9 10" key="2">
    <citation type="submission" date="2018-11" db="EMBL/GenBank/DDBJ databases">
        <authorList>
            <consortium name="Pathogen Informatics"/>
        </authorList>
    </citation>
    <scope>NUCLEOTIDE SEQUENCE [LARGE SCALE GENOMIC DNA]</scope>
</reference>
<organism evidence="11">
    <name type="scientific">Rodentolepis nana</name>
    <name type="common">Dwarf tapeworm</name>
    <name type="synonym">Hymenolepis nana</name>
    <dbReference type="NCBI Taxonomy" id="102285"/>
    <lineage>
        <taxon>Eukaryota</taxon>
        <taxon>Metazoa</taxon>
        <taxon>Spiralia</taxon>
        <taxon>Lophotrochozoa</taxon>
        <taxon>Platyhelminthes</taxon>
        <taxon>Cestoda</taxon>
        <taxon>Eucestoda</taxon>
        <taxon>Cyclophyllidea</taxon>
        <taxon>Hymenolepididae</taxon>
        <taxon>Rodentolepis</taxon>
    </lineage>
</organism>
<reference evidence="11" key="1">
    <citation type="submission" date="2016-04" db="UniProtKB">
        <authorList>
            <consortium name="WormBaseParasite"/>
        </authorList>
    </citation>
    <scope>IDENTIFICATION</scope>
</reference>
<dbReference type="GO" id="GO:0016787">
    <property type="term" value="F:hydrolase activity"/>
    <property type="evidence" value="ECO:0007669"/>
    <property type="project" value="UniProtKB-KW"/>
</dbReference>
<evidence type="ECO:0000256" key="2">
    <source>
        <dbReference type="ARBA" id="ARBA00003451"/>
    </source>
</evidence>
<dbReference type="GO" id="GO:0005975">
    <property type="term" value="P:carbohydrate metabolic process"/>
    <property type="evidence" value="ECO:0007669"/>
    <property type="project" value="InterPro"/>
</dbReference>
<dbReference type="PANTHER" id="PTHR31609:SF1">
    <property type="entry name" value="CARBOHYDRATE DEACETYLASE"/>
    <property type="match status" value="1"/>
</dbReference>
<evidence type="ECO:0000313" key="11">
    <source>
        <dbReference type="WBParaSite" id="HNAJ_0000155601-mRNA-1"/>
    </source>
</evidence>
<protein>
    <recommendedName>
        <fullName evidence="4">Carbohydrate deacetylase</fullName>
    </recommendedName>
</protein>
<comment type="similarity">
    <text evidence="3">Belongs to the YdjC deacetylase family.</text>
</comment>
<dbReference type="EMBL" id="UZAE01000618">
    <property type="protein sequence ID" value="VDN97414.1"/>
    <property type="molecule type" value="Genomic_DNA"/>
</dbReference>
<dbReference type="InterPro" id="IPR011330">
    <property type="entry name" value="Glyco_hydro/deAcase_b/a-brl"/>
</dbReference>
<evidence type="ECO:0000256" key="1">
    <source>
        <dbReference type="ARBA" id="ARBA00001946"/>
    </source>
</evidence>
<evidence type="ECO:0000313" key="9">
    <source>
        <dbReference type="EMBL" id="VDN97414.1"/>
    </source>
</evidence>
<gene>
    <name evidence="9" type="ORF">HNAJ_LOCUS1555</name>
</gene>
<dbReference type="PANTHER" id="PTHR31609">
    <property type="entry name" value="YDJC DEACETYLASE FAMILY MEMBER"/>
    <property type="match status" value="1"/>
</dbReference>
<dbReference type="Proteomes" id="UP000278807">
    <property type="component" value="Unassembled WGS sequence"/>
</dbReference>
<evidence type="ECO:0000313" key="10">
    <source>
        <dbReference type="Proteomes" id="UP000278807"/>
    </source>
</evidence>
<evidence type="ECO:0000256" key="4">
    <source>
        <dbReference type="ARBA" id="ARBA00018477"/>
    </source>
</evidence>
<dbReference type="GO" id="GO:0046872">
    <property type="term" value="F:metal ion binding"/>
    <property type="evidence" value="ECO:0007669"/>
    <property type="project" value="UniProtKB-KW"/>
</dbReference>
<dbReference type="WBParaSite" id="HNAJ_0000155601-mRNA-1">
    <property type="protein sequence ID" value="HNAJ_0000155601-mRNA-1"/>
    <property type="gene ID" value="HNAJ_0000155601"/>
</dbReference>
<dbReference type="InterPro" id="IPR006879">
    <property type="entry name" value="YdjC-like"/>
</dbReference>
<keyword evidence="7" id="KW-0460">Magnesium</keyword>
<keyword evidence="5" id="KW-0479">Metal-binding</keyword>
<name>A0A158QH60_RODNA</name>
<evidence type="ECO:0000256" key="5">
    <source>
        <dbReference type="ARBA" id="ARBA00022723"/>
    </source>
</evidence>
<comment type="function">
    <text evidence="2">Probably catalyzes the deacetylation of acetylated carbohydrates an important step in the degradation of oligosaccharides.</text>
</comment>
<accession>A0A158QH60</accession>
<keyword evidence="10" id="KW-1185">Reference proteome</keyword>
<evidence type="ECO:0000256" key="7">
    <source>
        <dbReference type="ARBA" id="ARBA00022842"/>
    </source>
</evidence>
<dbReference type="AlphaFoldDB" id="A0A158QH60"/>
<evidence type="ECO:0000256" key="6">
    <source>
        <dbReference type="ARBA" id="ARBA00022801"/>
    </source>
</evidence>